<keyword evidence="3" id="KW-1185">Reference proteome</keyword>
<dbReference type="EMBL" id="JABSNW010000002">
    <property type="protein sequence ID" value="KAL2890595.1"/>
    <property type="molecule type" value="Genomic_DNA"/>
</dbReference>
<proteinExistence type="predicted"/>
<protein>
    <submittedName>
        <fullName evidence="2">Uncharacterized protein</fullName>
    </submittedName>
</protein>
<feature type="region of interest" description="Disordered" evidence="1">
    <location>
        <begin position="1"/>
        <end position="81"/>
    </location>
</feature>
<dbReference type="GeneID" id="98116770"/>
<accession>A0ABR4MQR9</accession>
<gene>
    <name evidence="2" type="ORF">HOO65_021137</name>
</gene>
<evidence type="ECO:0000313" key="3">
    <source>
        <dbReference type="Proteomes" id="UP001610728"/>
    </source>
</evidence>
<sequence>MASPEVNGLEASENAVASPPLDTDLLDTAEQSVSVESHHDLMTFASANPEATAHGTSSGTTTHPTTHPPPSKCCSKCPLVW</sequence>
<evidence type="ECO:0000313" key="2">
    <source>
        <dbReference type="EMBL" id="KAL2890595.1"/>
    </source>
</evidence>
<reference evidence="2 3" key="1">
    <citation type="submission" date="2020-05" db="EMBL/GenBank/DDBJ databases">
        <title>Ceratocystis lukuohia genome.</title>
        <authorList>
            <person name="Harrington T.C."/>
            <person name="Kim K."/>
            <person name="Mayers C.G."/>
        </authorList>
    </citation>
    <scope>NUCLEOTIDE SEQUENCE [LARGE SCALE GENOMIC DNA]</scope>
    <source>
        <strain evidence="2 3">C4212</strain>
    </source>
</reference>
<name>A0ABR4MQR9_9PEZI</name>
<feature type="compositionally biased region" description="Low complexity" evidence="1">
    <location>
        <begin position="51"/>
        <end position="65"/>
    </location>
</feature>
<dbReference type="RefSeq" id="XP_070861775.1">
    <property type="nucleotide sequence ID" value="XM_071000259.1"/>
</dbReference>
<comment type="caution">
    <text evidence="2">The sequence shown here is derived from an EMBL/GenBank/DDBJ whole genome shotgun (WGS) entry which is preliminary data.</text>
</comment>
<organism evidence="2 3">
    <name type="scientific">Ceratocystis lukuohia</name>
    <dbReference type="NCBI Taxonomy" id="2019550"/>
    <lineage>
        <taxon>Eukaryota</taxon>
        <taxon>Fungi</taxon>
        <taxon>Dikarya</taxon>
        <taxon>Ascomycota</taxon>
        <taxon>Pezizomycotina</taxon>
        <taxon>Sordariomycetes</taxon>
        <taxon>Hypocreomycetidae</taxon>
        <taxon>Microascales</taxon>
        <taxon>Ceratocystidaceae</taxon>
        <taxon>Ceratocystis</taxon>
    </lineage>
</organism>
<dbReference type="Proteomes" id="UP001610728">
    <property type="component" value="Unassembled WGS sequence"/>
</dbReference>
<evidence type="ECO:0000256" key="1">
    <source>
        <dbReference type="SAM" id="MobiDB-lite"/>
    </source>
</evidence>